<reference evidence="10 11" key="1">
    <citation type="submission" date="2023-07" db="EMBL/GenBank/DDBJ databases">
        <title>Strategy for survival of the halotoleranting strain Dietzia MX2 from the Yakshinskoe mineral salts deposit.</title>
        <authorList>
            <person name="Kharitonova M.A."/>
            <person name="Kupriyanova-Ashina F.G."/>
            <person name="Shakirov T.R."/>
            <person name="Vafina M.S."/>
            <person name="Ilinskaya O.N."/>
        </authorList>
    </citation>
    <scope>NUCLEOTIDE SEQUENCE [LARGE SCALE GENOMIC DNA]</scope>
    <source>
        <strain evidence="10 11">MX2</strain>
    </source>
</reference>
<dbReference type="GO" id="GO:0005524">
    <property type="term" value="F:ATP binding"/>
    <property type="evidence" value="ECO:0007669"/>
    <property type="project" value="UniProtKB-KW"/>
</dbReference>
<evidence type="ECO:0000256" key="7">
    <source>
        <dbReference type="ARBA" id="ARBA00023065"/>
    </source>
</evidence>
<dbReference type="PROSITE" id="PS00211">
    <property type="entry name" value="ABC_TRANSPORTER_1"/>
    <property type="match status" value="1"/>
</dbReference>
<dbReference type="InterPro" id="IPR003593">
    <property type="entry name" value="AAA+_ATPase"/>
</dbReference>
<feature type="domain" description="ABC transporter" evidence="9">
    <location>
        <begin position="11"/>
        <end position="246"/>
    </location>
</feature>
<evidence type="ECO:0000256" key="1">
    <source>
        <dbReference type="ARBA" id="ARBA00022448"/>
    </source>
</evidence>
<keyword evidence="3" id="KW-0410">Iron transport</keyword>
<sequence>MTWKPSPGGVLELDSVSGGYDGSPVVRGVALRVEAGESVAVLGASGSGKTTMLRMIAGLHPVSSGRILLDGRRIDRLSAQRRGIGLVPQQGALFPHLDVAHNVGFGLVPPGPLARWRGRAERAERVREVLDLVRLADRAGDRPSQLSGGQQQRVALARALAPGAGLILLDEPFSALDAALRGAVRAEVAALLAEAGATSILVTHDRSEAMATADRVAVLIDGELAQVDTPERLYHHPVSRGVADLSGETVALPATATGATAETVLGTVPLDSPAEGRGTVLWRPESLEVRGVGAAGHEARYDDGHDDEEIRGHAVCTAVEFGGARTLVRMRFDGTDQICAVPVPTGQRVGTGSRLAVRPLRPAVFHAV</sequence>
<dbReference type="RefSeq" id="WP_301162700.1">
    <property type="nucleotide sequence ID" value="NZ_JAUHTB010000014.1"/>
</dbReference>
<evidence type="ECO:0000313" key="11">
    <source>
        <dbReference type="Proteomes" id="UP001172702"/>
    </source>
</evidence>
<dbReference type="PROSITE" id="PS50893">
    <property type="entry name" value="ABC_TRANSPORTER_2"/>
    <property type="match status" value="1"/>
</dbReference>
<dbReference type="InterPro" id="IPR017871">
    <property type="entry name" value="ABC_transporter-like_CS"/>
</dbReference>
<dbReference type="InterPro" id="IPR027417">
    <property type="entry name" value="P-loop_NTPase"/>
</dbReference>
<dbReference type="InterPro" id="IPR050093">
    <property type="entry name" value="ABC_SmlMolc_Importer"/>
</dbReference>
<dbReference type="Pfam" id="PF00005">
    <property type="entry name" value="ABC_tran"/>
    <property type="match status" value="1"/>
</dbReference>
<keyword evidence="6" id="KW-0408">Iron</keyword>
<organism evidence="10 11">
    <name type="scientific">Dietzia maris</name>
    <dbReference type="NCBI Taxonomy" id="37915"/>
    <lineage>
        <taxon>Bacteria</taxon>
        <taxon>Bacillati</taxon>
        <taxon>Actinomycetota</taxon>
        <taxon>Actinomycetes</taxon>
        <taxon>Mycobacteriales</taxon>
        <taxon>Dietziaceae</taxon>
        <taxon>Dietzia</taxon>
    </lineage>
</organism>
<dbReference type="EMBL" id="JAUHTB010000014">
    <property type="protein sequence ID" value="MDN4506763.1"/>
    <property type="molecule type" value="Genomic_DNA"/>
</dbReference>
<evidence type="ECO:0000259" key="9">
    <source>
        <dbReference type="PROSITE" id="PS50893"/>
    </source>
</evidence>
<evidence type="ECO:0000256" key="3">
    <source>
        <dbReference type="ARBA" id="ARBA00022496"/>
    </source>
</evidence>
<dbReference type="PANTHER" id="PTHR42781">
    <property type="entry name" value="SPERMIDINE/PUTRESCINE IMPORT ATP-BINDING PROTEIN POTA"/>
    <property type="match status" value="1"/>
</dbReference>
<gene>
    <name evidence="10" type="ORF">QYF62_11930</name>
</gene>
<dbReference type="InterPro" id="IPR003439">
    <property type="entry name" value="ABC_transporter-like_ATP-bd"/>
</dbReference>
<evidence type="ECO:0000256" key="5">
    <source>
        <dbReference type="ARBA" id="ARBA00022840"/>
    </source>
</evidence>
<keyword evidence="5 10" id="KW-0067">ATP-binding</keyword>
<keyword evidence="11" id="KW-1185">Reference proteome</keyword>
<dbReference type="Proteomes" id="UP001172702">
    <property type="component" value="Unassembled WGS sequence"/>
</dbReference>
<dbReference type="SMART" id="SM00382">
    <property type="entry name" value="AAA"/>
    <property type="match status" value="1"/>
</dbReference>
<evidence type="ECO:0000256" key="4">
    <source>
        <dbReference type="ARBA" id="ARBA00022741"/>
    </source>
</evidence>
<evidence type="ECO:0000256" key="6">
    <source>
        <dbReference type="ARBA" id="ARBA00023004"/>
    </source>
</evidence>
<protein>
    <submittedName>
        <fullName evidence="10">ABC transporter ATP-binding protein</fullName>
    </submittedName>
</protein>
<dbReference type="SUPFAM" id="SSF52540">
    <property type="entry name" value="P-loop containing nucleoside triphosphate hydrolases"/>
    <property type="match status" value="1"/>
</dbReference>
<name>A0ABT8H2U0_9ACTN</name>
<keyword evidence="4" id="KW-0547">Nucleotide-binding</keyword>
<evidence type="ECO:0000313" key="10">
    <source>
        <dbReference type="EMBL" id="MDN4506763.1"/>
    </source>
</evidence>
<comment type="caution">
    <text evidence="10">The sequence shown here is derived from an EMBL/GenBank/DDBJ whole genome shotgun (WGS) entry which is preliminary data.</text>
</comment>
<dbReference type="CDD" id="cd03259">
    <property type="entry name" value="ABC_Carb_Solutes_like"/>
    <property type="match status" value="1"/>
</dbReference>
<dbReference type="PANTHER" id="PTHR42781:SF4">
    <property type="entry name" value="SPERMIDINE_PUTRESCINE IMPORT ATP-BINDING PROTEIN POTA"/>
    <property type="match status" value="1"/>
</dbReference>
<keyword evidence="7" id="KW-0406">Ion transport</keyword>
<keyword evidence="8" id="KW-0472">Membrane</keyword>
<proteinExistence type="predicted"/>
<dbReference type="InterPro" id="IPR015853">
    <property type="entry name" value="ABC_transpr_FbpC"/>
</dbReference>
<dbReference type="Gene3D" id="3.40.50.300">
    <property type="entry name" value="P-loop containing nucleotide triphosphate hydrolases"/>
    <property type="match status" value="1"/>
</dbReference>
<keyword evidence="1" id="KW-0813">Transport</keyword>
<evidence type="ECO:0000256" key="2">
    <source>
        <dbReference type="ARBA" id="ARBA00022475"/>
    </source>
</evidence>
<evidence type="ECO:0000256" key="8">
    <source>
        <dbReference type="ARBA" id="ARBA00023136"/>
    </source>
</evidence>
<accession>A0ABT8H2U0</accession>
<keyword evidence="2" id="KW-1003">Cell membrane</keyword>